<dbReference type="Pfam" id="PF01872">
    <property type="entry name" value="RibD_C"/>
    <property type="match status" value="1"/>
</dbReference>
<protein>
    <submittedName>
        <fullName evidence="3">Dihydrofolate reductase family protein</fullName>
    </submittedName>
</protein>
<keyword evidence="4" id="KW-1185">Reference proteome</keyword>
<sequence length="231" mass="25214">MRPPLDRREELRDTHLMTTWHNAAGPRDAPLSDHPPPTRRNPAVRKIISFTHATLDGYIDDPQNWSLQYSDEELQDYGLKMTLAADALLLGRITYEGMAQAWPTRGGNPFADHVNSITKYVVASQPVDTTAWDMTVVVAGPDLLDEVSRLKQAEGGEILIWGTGRLTDALAAAGLLDEYRICTSPVIKGGGEPLFRPASTGTVELLDTKIFATGAVVHAYGPTSAPDPNQR</sequence>
<evidence type="ECO:0000259" key="2">
    <source>
        <dbReference type="Pfam" id="PF01872"/>
    </source>
</evidence>
<dbReference type="EMBL" id="BAABJO010000057">
    <property type="protein sequence ID" value="GAA5142100.1"/>
    <property type="molecule type" value="Genomic_DNA"/>
</dbReference>
<organism evidence="3 4">
    <name type="scientific">Pseudonocardia adelaidensis</name>
    <dbReference type="NCBI Taxonomy" id="648754"/>
    <lineage>
        <taxon>Bacteria</taxon>
        <taxon>Bacillati</taxon>
        <taxon>Actinomycetota</taxon>
        <taxon>Actinomycetes</taxon>
        <taxon>Pseudonocardiales</taxon>
        <taxon>Pseudonocardiaceae</taxon>
        <taxon>Pseudonocardia</taxon>
    </lineage>
</organism>
<dbReference type="Gene3D" id="3.40.430.10">
    <property type="entry name" value="Dihydrofolate Reductase, subunit A"/>
    <property type="match status" value="1"/>
</dbReference>
<dbReference type="PANTHER" id="PTHR38011">
    <property type="entry name" value="DIHYDROFOLATE REDUCTASE FAMILY PROTEIN (AFU_ORTHOLOGUE AFUA_8G06820)"/>
    <property type="match status" value="1"/>
</dbReference>
<name>A0ABP9PE34_9PSEU</name>
<dbReference type="SUPFAM" id="SSF53597">
    <property type="entry name" value="Dihydrofolate reductase-like"/>
    <property type="match status" value="1"/>
</dbReference>
<dbReference type="Proteomes" id="UP001500804">
    <property type="component" value="Unassembled WGS sequence"/>
</dbReference>
<feature type="region of interest" description="Disordered" evidence="1">
    <location>
        <begin position="18"/>
        <end position="41"/>
    </location>
</feature>
<dbReference type="PANTHER" id="PTHR38011:SF11">
    <property type="entry name" value="2,5-DIAMINO-6-RIBOSYLAMINO-4(3H)-PYRIMIDINONE 5'-PHOSPHATE REDUCTASE"/>
    <property type="match status" value="1"/>
</dbReference>
<evidence type="ECO:0000313" key="3">
    <source>
        <dbReference type="EMBL" id="GAA5142100.1"/>
    </source>
</evidence>
<reference evidence="4" key="1">
    <citation type="journal article" date="2019" name="Int. J. Syst. Evol. Microbiol.">
        <title>The Global Catalogue of Microorganisms (GCM) 10K type strain sequencing project: providing services to taxonomists for standard genome sequencing and annotation.</title>
        <authorList>
            <consortium name="The Broad Institute Genomics Platform"/>
            <consortium name="The Broad Institute Genome Sequencing Center for Infectious Disease"/>
            <person name="Wu L."/>
            <person name="Ma J."/>
        </authorList>
    </citation>
    <scope>NUCLEOTIDE SEQUENCE [LARGE SCALE GENOMIC DNA]</scope>
    <source>
        <strain evidence="4">JCM 18302</strain>
    </source>
</reference>
<accession>A0ABP9PE34</accession>
<dbReference type="InterPro" id="IPR002734">
    <property type="entry name" value="RibDG_C"/>
</dbReference>
<proteinExistence type="predicted"/>
<gene>
    <name evidence="3" type="ORF">GCM10023320_82030</name>
</gene>
<feature type="domain" description="Bacterial bifunctional deaminase-reductase C-terminal" evidence="2">
    <location>
        <begin position="45"/>
        <end position="217"/>
    </location>
</feature>
<evidence type="ECO:0000256" key="1">
    <source>
        <dbReference type="SAM" id="MobiDB-lite"/>
    </source>
</evidence>
<evidence type="ECO:0000313" key="4">
    <source>
        <dbReference type="Proteomes" id="UP001500804"/>
    </source>
</evidence>
<comment type="caution">
    <text evidence="3">The sequence shown here is derived from an EMBL/GenBank/DDBJ whole genome shotgun (WGS) entry which is preliminary data.</text>
</comment>
<dbReference type="InterPro" id="IPR024072">
    <property type="entry name" value="DHFR-like_dom_sf"/>
</dbReference>
<dbReference type="InterPro" id="IPR050765">
    <property type="entry name" value="Riboflavin_Biosynth_HTPR"/>
</dbReference>